<dbReference type="SUPFAM" id="SSF56645">
    <property type="entry name" value="Acyl-CoA dehydrogenase NM domain-like"/>
    <property type="match status" value="1"/>
</dbReference>
<proteinExistence type="predicted"/>
<dbReference type="InterPro" id="IPR009100">
    <property type="entry name" value="AcylCoA_DH/oxidase_NM_dom_sf"/>
</dbReference>
<dbReference type="Proteomes" id="UP000265848">
    <property type="component" value="Unassembled WGS sequence"/>
</dbReference>
<sequence length="354" mass="37398">MRPTSAPRTELVDILDTLALNAEQEDAGTAAIARSVALLHRAGLMLDDGLRTPDATANRLMRIGAVNLSLGRLWEGHVNALALLRAHARPAQQNRIERLILAGGLLGVWGADGPDPVTWDSARGCLTGAKVFASGLGTATHAIITVNSGPQVRLALIDASDAARSDASAWQMPGMRATTSGRFDCDGLTLSAFDWIGGPGDYLREPHFVGGVWRIAALQLGAALGLLDTAAKTLRGRDRMAAEAQKTRLATQLTRALAAATLVRHAAQCAASEAAQDSVATSIATRLMTEELGLDTVRAVEQSLGLGHFGPGSTTLRMAQDLSVYMRQAARDAMLMRLADHAFTRDGALWDLVG</sequence>
<evidence type="ECO:0000313" key="2">
    <source>
        <dbReference type="Proteomes" id="UP000265848"/>
    </source>
</evidence>
<evidence type="ECO:0000313" key="1">
    <source>
        <dbReference type="EMBL" id="RII37814.1"/>
    </source>
</evidence>
<dbReference type="GO" id="GO:0016627">
    <property type="term" value="F:oxidoreductase activity, acting on the CH-CH group of donors"/>
    <property type="evidence" value="ECO:0007669"/>
    <property type="project" value="InterPro"/>
</dbReference>
<comment type="caution">
    <text evidence="1">The sequence shown here is derived from an EMBL/GenBank/DDBJ whole genome shotgun (WGS) entry which is preliminary data.</text>
</comment>
<dbReference type="EMBL" id="QWJJ01000014">
    <property type="protein sequence ID" value="RII37814.1"/>
    <property type="molecule type" value="Genomic_DNA"/>
</dbReference>
<reference evidence="1 2" key="1">
    <citation type="submission" date="2018-08" db="EMBL/GenBank/DDBJ databases">
        <title>Pseudooceanicola sediminis CY03 in the family Rhodobacteracea.</title>
        <authorList>
            <person name="Zhang Y.-J."/>
        </authorList>
    </citation>
    <scope>NUCLEOTIDE SEQUENCE [LARGE SCALE GENOMIC DNA]</scope>
    <source>
        <strain evidence="1 2">CY03</strain>
    </source>
</reference>
<gene>
    <name evidence="1" type="ORF">DL237_15570</name>
</gene>
<dbReference type="AlphaFoldDB" id="A0A399IXW5"/>
<name>A0A399IXW5_9RHOB</name>
<organism evidence="1 2">
    <name type="scientific">Pseudooceanicola sediminis</name>
    <dbReference type="NCBI Taxonomy" id="2211117"/>
    <lineage>
        <taxon>Bacteria</taxon>
        <taxon>Pseudomonadati</taxon>
        <taxon>Pseudomonadota</taxon>
        <taxon>Alphaproteobacteria</taxon>
        <taxon>Rhodobacterales</taxon>
        <taxon>Paracoccaceae</taxon>
        <taxon>Pseudooceanicola</taxon>
    </lineage>
</organism>
<dbReference type="InterPro" id="IPR046373">
    <property type="entry name" value="Acyl-CoA_Oxase/DH_mid-dom_sf"/>
</dbReference>
<dbReference type="Gene3D" id="2.40.110.10">
    <property type="entry name" value="Butyryl-CoA Dehydrogenase, subunit A, domain 2"/>
    <property type="match status" value="1"/>
</dbReference>
<accession>A0A399IXW5</accession>
<protein>
    <submittedName>
        <fullName evidence="1">Acyl-CoA dehydrogenase</fullName>
    </submittedName>
</protein>
<keyword evidence="2" id="KW-1185">Reference proteome</keyword>